<reference evidence="1 2" key="1">
    <citation type="submission" date="2021-06" db="EMBL/GenBank/DDBJ databases">
        <title>Caerostris darwini draft genome.</title>
        <authorList>
            <person name="Kono N."/>
            <person name="Arakawa K."/>
        </authorList>
    </citation>
    <scope>NUCLEOTIDE SEQUENCE [LARGE SCALE GENOMIC DNA]</scope>
</reference>
<name>A0AAV4TJ28_9ARAC</name>
<dbReference type="Proteomes" id="UP001054837">
    <property type="component" value="Unassembled WGS sequence"/>
</dbReference>
<accession>A0AAV4TJ28</accession>
<proteinExistence type="predicted"/>
<organism evidence="1 2">
    <name type="scientific">Caerostris darwini</name>
    <dbReference type="NCBI Taxonomy" id="1538125"/>
    <lineage>
        <taxon>Eukaryota</taxon>
        <taxon>Metazoa</taxon>
        <taxon>Ecdysozoa</taxon>
        <taxon>Arthropoda</taxon>
        <taxon>Chelicerata</taxon>
        <taxon>Arachnida</taxon>
        <taxon>Araneae</taxon>
        <taxon>Araneomorphae</taxon>
        <taxon>Entelegynae</taxon>
        <taxon>Araneoidea</taxon>
        <taxon>Araneidae</taxon>
        <taxon>Caerostris</taxon>
    </lineage>
</organism>
<evidence type="ECO:0000313" key="2">
    <source>
        <dbReference type="Proteomes" id="UP001054837"/>
    </source>
</evidence>
<gene>
    <name evidence="1" type="ORF">CDAR_423101</name>
</gene>
<evidence type="ECO:0000313" key="1">
    <source>
        <dbReference type="EMBL" id="GIY43983.1"/>
    </source>
</evidence>
<protein>
    <submittedName>
        <fullName evidence="1">Uncharacterized protein</fullName>
    </submittedName>
</protein>
<sequence length="137" mass="15195">MGHILLVYGHMAFDLAYGDMAMLLTYGDMIILLTHGSADKCLEKIFPEGFVLPLLKIVHCRDFLHYKISLTAPQKCQLEVTFRLSVVVVVDEFTSRHLLLSSATKTVHIAFCKPQANAERSSLKASSDCPLPGFSPL</sequence>
<dbReference type="EMBL" id="BPLQ01009436">
    <property type="protein sequence ID" value="GIY43983.1"/>
    <property type="molecule type" value="Genomic_DNA"/>
</dbReference>
<dbReference type="AlphaFoldDB" id="A0AAV4TJ28"/>
<keyword evidence="2" id="KW-1185">Reference proteome</keyword>
<comment type="caution">
    <text evidence="1">The sequence shown here is derived from an EMBL/GenBank/DDBJ whole genome shotgun (WGS) entry which is preliminary data.</text>
</comment>